<comment type="caution">
    <text evidence="1">The sequence shown here is derived from an EMBL/GenBank/DDBJ whole genome shotgun (WGS) entry which is preliminary data.</text>
</comment>
<accession>A0A8K0KN88</accession>
<dbReference type="Proteomes" id="UP000792457">
    <property type="component" value="Unassembled WGS sequence"/>
</dbReference>
<reference evidence="1" key="2">
    <citation type="submission" date="2017-10" db="EMBL/GenBank/DDBJ databases">
        <title>Ladona fulva Genome sequencing and assembly.</title>
        <authorList>
            <person name="Murali S."/>
            <person name="Richards S."/>
            <person name="Bandaranaike D."/>
            <person name="Bellair M."/>
            <person name="Blankenburg K."/>
            <person name="Chao H."/>
            <person name="Dinh H."/>
            <person name="Doddapaneni H."/>
            <person name="Dugan-Rocha S."/>
            <person name="Elkadiri S."/>
            <person name="Gnanaolivu R."/>
            <person name="Hernandez B."/>
            <person name="Skinner E."/>
            <person name="Javaid M."/>
            <person name="Lee S."/>
            <person name="Li M."/>
            <person name="Ming W."/>
            <person name="Munidasa M."/>
            <person name="Muniz J."/>
            <person name="Nguyen L."/>
            <person name="Hughes D."/>
            <person name="Osuji N."/>
            <person name="Pu L.-L."/>
            <person name="Puazo M."/>
            <person name="Qu C."/>
            <person name="Quiroz J."/>
            <person name="Raj R."/>
            <person name="Weissenberger G."/>
            <person name="Xin Y."/>
            <person name="Zou X."/>
            <person name="Han Y."/>
            <person name="Worley K."/>
            <person name="Muzny D."/>
            <person name="Gibbs R."/>
        </authorList>
    </citation>
    <scope>NUCLEOTIDE SEQUENCE</scope>
    <source>
        <strain evidence="1">Sampled in the wild</strain>
    </source>
</reference>
<sequence length="159" mass="18096">MDDLTRMMIELLGLQHQQNVEQHQQMEKLIAQLAPATGQDDDPGKTFTADPVANATNIPPTFPFFFILGEFPREDTSYLEENRSDAGHLMNNMIQATEGGQSDSRRRSLRMMLWMDPQLVGRCDGVVPRSHQPWHVFSPIKGMECSKGRGISWKYLSFV</sequence>
<name>A0A8K0KN88_LADFU</name>
<gene>
    <name evidence="1" type="ORF">J437_LFUL002914</name>
</gene>
<keyword evidence="2" id="KW-1185">Reference proteome</keyword>
<dbReference type="AlphaFoldDB" id="A0A8K0KN88"/>
<protein>
    <submittedName>
        <fullName evidence="1">Uncharacterized protein</fullName>
    </submittedName>
</protein>
<evidence type="ECO:0000313" key="1">
    <source>
        <dbReference type="EMBL" id="KAG8238456.1"/>
    </source>
</evidence>
<reference evidence="1" key="1">
    <citation type="submission" date="2013-04" db="EMBL/GenBank/DDBJ databases">
        <authorList>
            <person name="Qu J."/>
            <person name="Murali S.C."/>
            <person name="Bandaranaike D."/>
            <person name="Bellair M."/>
            <person name="Blankenburg K."/>
            <person name="Chao H."/>
            <person name="Dinh H."/>
            <person name="Doddapaneni H."/>
            <person name="Downs B."/>
            <person name="Dugan-Rocha S."/>
            <person name="Elkadiri S."/>
            <person name="Gnanaolivu R.D."/>
            <person name="Hernandez B."/>
            <person name="Javaid M."/>
            <person name="Jayaseelan J.C."/>
            <person name="Lee S."/>
            <person name="Li M."/>
            <person name="Ming W."/>
            <person name="Munidasa M."/>
            <person name="Muniz J."/>
            <person name="Nguyen L."/>
            <person name="Ongeri F."/>
            <person name="Osuji N."/>
            <person name="Pu L.-L."/>
            <person name="Puazo M."/>
            <person name="Qu C."/>
            <person name="Quiroz J."/>
            <person name="Raj R."/>
            <person name="Weissenberger G."/>
            <person name="Xin Y."/>
            <person name="Zou X."/>
            <person name="Han Y."/>
            <person name="Richards S."/>
            <person name="Worley K."/>
            <person name="Muzny D."/>
            <person name="Gibbs R."/>
        </authorList>
    </citation>
    <scope>NUCLEOTIDE SEQUENCE</scope>
    <source>
        <strain evidence="1">Sampled in the wild</strain>
    </source>
</reference>
<evidence type="ECO:0000313" key="2">
    <source>
        <dbReference type="Proteomes" id="UP000792457"/>
    </source>
</evidence>
<dbReference type="OrthoDB" id="4869960at2759"/>
<proteinExistence type="predicted"/>
<organism evidence="1 2">
    <name type="scientific">Ladona fulva</name>
    <name type="common">Scarce chaser dragonfly</name>
    <name type="synonym">Libellula fulva</name>
    <dbReference type="NCBI Taxonomy" id="123851"/>
    <lineage>
        <taxon>Eukaryota</taxon>
        <taxon>Metazoa</taxon>
        <taxon>Ecdysozoa</taxon>
        <taxon>Arthropoda</taxon>
        <taxon>Hexapoda</taxon>
        <taxon>Insecta</taxon>
        <taxon>Pterygota</taxon>
        <taxon>Palaeoptera</taxon>
        <taxon>Odonata</taxon>
        <taxon>Epiprocta</taxon>
        <taxon>Anisoptera</taxon>
        <taxon>Libelluloidea</taxon>
        <taxon>Libellulidae</taxon>
        <taxon>Ladona</taxon>
    </lineage>
</organism>
<dbReference type="EMBL" id="KZ309354">
    <property type="protein sequence ID" value="KAG8238456.1"/>
    <property type="molecule type" value="Genomic_DNA"/>
</dbReference>